<feature type="region of interest" description="Disordered" evidence="1">
    <location>
        <begin position="520"/>
        <end position="541"/>
    </location>
</feature>
<dbReference type="Gene3D" id="2.60.40.640">
    <property type="match status" value="1"/>
</dbReference>
<evidence type="ECO:0000256" key="1">
    <source>
        <dbReference type="SAM" id="MobiDB-lite"/>
    </source>
</evidence>
<organism evidence="3 4">
    <name type="scientific">Smittium simulii</name>
    <dbReference type="NCBI Taxonomy" id="133385"/>
    <lineage>
        <taxon>Eukaryota</taxon>
        <taxon>Fungi</taxon>
        <taxon>Fungi incertae sedis</taxon>
        <taxon>Zoopagomycota</taxon>
        <taxon>Kickxellomycotina</taxon>
        <taxon>Harpellomycetes</taxon>
        <taxon>Harpellales</taxon>
        <taxon>Legeriomycetaceae</taxon>
        <taxon>Smittium</taxon>
    </lineage>
</organism>
<dbReference type="AlphaFoldDB" id="A0A2T9YN88"/>
<comment type="caution">
    <text evidence="3">The sequence shown here is derived from an EMBL/GenBank/DDBJ whole genome shotgun (WGS) entry which is preliminary data.</text>
</comment>
<dbReference type="OrthoDB" id="5561254at2759"/>
<protein>
    <recommendedName>
        <fullName evidence="2">Arrestin-like N-terminal domain-containing protein</fullName>
    </recommendedName>
</protein>
<sequence length="652" mass="72011">MSTVTHFEVCFPTHGNKVPIFRPGASVSGTVVLKLDSPLAASYIELSFTGTELIFSEETASKNPASTNVLVRNSDSSNSIPENVELHKEFFNKDVLLWGNYLSSKHAALSKKKKEAAQAAGTALKPKVDESDKIRIIDSGTAHTYHFNVIMPKVNMPISKKTDKFQIKYTLKATIYSQSSQQPGKPAQVKAICTTSIREFNFEPIITETIEIKRGSLPFRDSIFLRESTSSNPSTGLKKLIKGSSDKPSDKHIQLIVFQPYPSYMPGEMIDILLLVPSGKSPKTCSYNFIEVIKCKKSSAPTIDDSQVPLLWSTSNNILSNVELNFSKLSKASVSSDLGLMGRFMFTNLSSSESSKLNTTIVKNESNISPQESIINTRASITPSRQINLQKDHASPSNMSIKNLNILSQSPTNQSINSMVSQMQLSKNKSNPRFQRNKVPIVPVPLGNLLSSESYKFARIRFNLPETLDLCSVPSVFLDFDYIIELNVTTSSSFSSTKKLVGRISLRTITKRVEVGSAPSTTTFHNQNASITPAPYHGSSSKPYELTKDEILSAVKLDTIPESAYTAISNIPNPMPGVQSNTDFFLEGRSRLDSLNTKSGQNDKTLTESDSQNNSTSDPQYNSEDVSFPNLQYYIQYGEKIPTPEIELVKIK</sequence>
<dbReference type="Pfam" id="PF00339">
    <property type="entry name" value="Arrestin_N"/>
    <property type="match status" value="1"/>
</dbReference>
<evidence type="ECO:0000259" key="2">
    <source>
        <dbReference type="Pfam" id="PF00339"/>
    </source>
</evidence>
<name>A0A2T9YN88_9FUNG</name>
<feature type="region of interest" description="Disordered" evidence="1">
    <location>
        <begin position="594"/>
        <end position="625"/>
    </location>
</feature>
<keyword evidence="4" id="KW-1185">Reference proteome</keyword>
<reference evidence="3 4" key="1">
    <citation type="journal article" date="2018" name="MBio">
        <title>Comparative Genomics Reveals the Core Gene Toolbox for the Fungus-Insect Symbiosis.</title>
        <authorList>
            <person name="Wang Y."/>
            <person name="Stata M."/>
            <person name="Wang W."/>
            <person name="Stajich J.E."/>
            <person name="White M.M."/>
            <person name="Moncalvo J.M."/>
        </authorList>
    </citation>
    <scope>NUCLEOTIDE SEQUENCE [LARGE SCALE GENOMIC DNA]</scope>
    <source>
        <strain evidence="3 4">SWE-8-4</strain>
    </source>
</reference>
<evidence type="ECO:0000313" key="3">
    <source>
        <dbReference type="EMBL" id="PVU93825.1"/>
    </source>
</evidence>
<dbReference type="InterPro" id="IPR014756">
    <property type="entry name" value="Ig_E-set"/>
</dbReference>
<gene>
    <name evidence="3" type="ORF">BB561_003011</name>
</gene>
<dbReference type="InterPro" id="IPR014752">
    <property type="entry name" value="Arrestin-like_C"/>
</dbReference>
<dbReference type="Proteomes" id="UP000245383">
    <property type="component" value="Unassembled WGS sequence"/>
</dbReference>
<proteinExistence type="predicted"/>
<dbReference type="InterPro" id="IPR011021">
    <property type="entry name" value="Arrestin-like_N"/>
</dbReference>
<feature type="compositionally biased region" description="Polar residues" evidence="1">
    <location>
        <begin position="520"/>
        <end position="531"/>
    </location>
</feature>
<dbReference type="SUPFAM" id="SSF81296">
    <property type="entry name" value="E set domains"/>
    <property type="match status" value="1"/>
</dbReference>
<accession>A0A2T9YN88</accession>
<evidence type="ECO:0000313" key="4">
    <source>
        <dbReference type="Proteomes" id="UP000245383"/>
    </source>
</evidence>
<feature type="domain" description="Arrestin-like N-terminal" evidence="2">
    <location>
        <begin position="15"/>
        <end position="197"/>
    </location>
</feature>
<dbReference type="EMBL" id="MBFR01000112">
    <property type="protein sequence ID" value="PVU93825.1"/>
    <property type="molecule type" value="Genomic_DNA"/>
</dbReference>